<dbReference type="PANTHER" id="PTHR31151">
    <property type="entry name" value="PROLINE-TRNA LIGASE (DUF1680)"/>
    <property type="match status" value="1"/>
</dbReference>
<dbReference type="InterPro" id="IPR049046">
    <property type="entry name" value="Beta-AFase-like_GH127_middle"/>
</dbReference>
<keyword evidence="3" id="KW-1185">Reference proteome</keyword>
<comment type="caution">
    <text evidence="2">The sequence shown here is derived from an EMBL/GenBank/DDBJ whole genome shotgun (WGS) entry which is preliminary data.</text>
</comment>
<dbReference type="InterPro" id="IPR008928">
    <property type="entry name" value="6-hairpin_glycosidase_sf"/>
</dbReference>
<sequence length="689" mass="76211">MTMKGGHADTPRSFPYTQHVFLPFVFQPLPLGSIKPSGWLLNEMQQEADGLAGHMHDFFRYVSQSTWTGGTQEYSALNEGFPYWFNGMVPLAYGLDDDRIKGQVHDAVTYVLSHQQSDGWIGPETGNARNFWARYPFFLGLIGLVEADSSYRTQVLNALHSFFKLMNSMLHDDYAGYLYKDGDKVGSFDTSWGRVRLCDMLITLQWMLENDPRNQSSILIDNMQLMLNEQLDWASWYQEDVYPTQDLSTLPVAQTENQYWFEHGVNVGQGLKAGAVIRRLTHNDSLVEVARNAVEWTQQYHGAASGVVLADERLEGLTPYYGSELCTVVETMYSMSYLYQALGDADYADKCELAAFNALPAMLTADHWAHQYVAEPNQPWSQNLAEGTPFYNVNSWGQTFGTEPNYPCCTVNHPQGLPKFLAAMFSGVGENGTEGIAHTLLGPASVKWTLSSGNDVSIQCDTNYPFDNVFTYSISAKSKFSFYIRVPAWADASAVTFKSSNPGYGSLSTNLDSSTRMQKIEVPAGDSTLMYSLPSGLVLEPRANDTVAVRYGALLYALEIGSTNTSTQPKLWNNVNATQPQGSVPEQAKDYQIFNTTAWNIAIDTSTLKYSGDGGSDLANPIFAPGAPPGKITGKGCEIEWPLYKAVPGPAPLKDQRKCIGDTIDITLRPYGSTKIRMGELPTVDLSGP</sequence>
<dbReference type="OrthoDB" id="5358475at2759"/>
<dbReference type="PANTHER" id="PTHR31151:SF0">
    <property type="entry name" value="PROLINE-TRNA LIGASE (DUF1680)"/>
    <property type="match status" value="1"/>
</dbReference>
<dbReference type="GO" id="GO:0005975">
    <property type="term" value="P:carbohydrate metabolic process"/>
    <property type="evidence" value="ECO:0007669"/>
    <property type="project" value="InterPro"/>
</dbReference>
<dbReference type="SUPFAM" id="SSF48208">
    <property type="entry name" value="Six-hairpin glycosidases"/>
    <property type="match status" value="1"/>
</dbReference>
<name>A0A9P4IPM1_9PEZI</name>
<gene>
    <name evidence="2" type="ORF">NA57DRAFT_52623</name>
</gene>
<dbReference type="AlphaFoldDB" id="A0A9P4IPM1"/>
<feature type="domain" description="Non-reducing end beta-L-arabinofuranosidase-like GH127 middle" evidence="1">
    <location>
        <begin position="436"/>
        <end position="496"/>
    </location>
</feature>
<accession>A0A9P4IPM1</accession>
<protein>
    <recommendedName>
        <fullName evidence="1">Non-reducing end beta-L-arabinofuranosidase-like GH127 middle domain-containing protein</fullName>
    </recommendedName>
</protein>
<evidence type="ECO:0000313" key="2">
    <source>
        <dbReference type="EMBL" id="KAF2103088.1"/>
    </source>
</evidence>
<dbReference type="EMBL" id="ML978122">
    <property type="protein sequence ID" value="KAF2103088.1"/>
    <property type="molecule type" value="Genomic_DNA"/>
</dbReference>
<reference evidence="2" key="1">
    <citation type="journal article" date="2020" name="Stud. Mycol.">
        <title>101 Dothideomycetes genomes: a test case for predicting lifestyles and emergence of pathogens.</title>
        <authorList>
            <person name="Haridas S."/>
            <person name="Albert R."/>
            <person name="Binder M."/>
            <person name="Bloem J."/>
            <person name="Labutti K."/>
            <person name="Salamov A."/>
            <person name="Andreopoulos B."/>
            <person name="Baker S."/>
            <person name="Barry K."/>
            <person name="Bills G."/>
            <person name="Bluhm B."/>
            <person name="Cannon C."/>
            <person name="Castanera R."/>
            <person name="Culley D."/>
            <person name="Daum C."/>
            <person name="Ezra D."/>
            <person name="Gonzalez J."/>
            <person name="Henrissat B."/>
            <person name="Kuo A."/>
            <person name="Liang C."/>
            <person name="Lipzen A."/>
            <person name="Lutzoni F."/>
            <person name="Magnuson J."/>
            <person name="Mondo S."/>
            <person name="Nolan M."/>
            <person name="Ohm R."/>
            <person name="Pangilinan J."/>
            <person name="Park H.-J."/>
            <person name="Ramirez L."/>
            <person name="Alfaro M."/>
            <person name="Sun H."/>
            <person name="Tritt A."/>
            <person name="Yoshinaga Y."/>
            <person name="Zwiers L.-H."/>
            <person name="Turgeon B."/>
            <person name="Goodwin S."/>
            <person name="Spatafora J."/>
            <person name="Crous P."/>
            <person name="Grigoriev I."/>
        </authorList>
    </citation>
    <scope>NUCLEOTIDE SEQUENCE</scope>
    <source>
        <strain evidence="2">CBS 133067</strain>
    </source>
</reference>
<evidence type="ECO:0000259" key="1">
    <source>
        <dbReference type="Pfam" id="PF20736"/>
    </source>
</evidence>
<proteinExistence type="predicted"/>
<organism evidence="2 3">
    <name type="scientific">Rhizodiscina lignyota</name>
    <dbReference type="NCBI Taxonomy" id="1504668"/>
    <lineage>
        <taxon>Eukaryota</taxon>
        <taxon>Fungi</taxon>
        <taxon>Dikarya</taxon>
        <taxon>Ascomycota</taxon>
        <taxon>Pezizomycotina</taxon>
        <taxon>Dothideomycetes</taxon>
        <taxon>Pleosporomycetidae</taxon>
        <taxon>Aulographales</taxon>
        <taxon>Rhizodiscinaceae</taxon>
        <taxon>Rhizodiscina</taxon>
    </lineage>
</organism>
<dbReference type="Pfam" id="PF20736">
    <property type="entry name" value="Glyco_hydro127M"/>
    <property type="match status" value="1"/>
</dbReference>
<dbReference type="Proteomes" id="UP000799772">
    <property type="component" value="Unassembled WGS sequence"/>
</dbReference>
<evidence type="ECO:0000313" key="3">
    <source>
        <dbReference type="Proteomes" id="UP000799772"/>
    </source>
</evidence>